<dbReference type="PROSITE" id="PS51975">
    <property type="entry name" value="RNASE_H_2"/>
    <property type="match status" value="1"/>
</dbReference>
<evidence type="ECO:0000256" key="10">
    <source>
        <dbReference type="ARBA" id="ARBA00022723"/>
    </source>
</evidence>
<dbReference type="AlphaFoldDB" id="A0A6C0EXR5"/>
<evidence type="ECO:0000256" key="1">
    <source>
        <dbReference type="ARBA" id="ARBA00000077"/>
    </source>
</evidence>
<evidence type="ECO:0000259" key="15">
    <source>
        <dbReference type="PROSITE" id="PS51975"/>
    </source>
</evidence>
<evidence type="ECO:0000313" key="16">
    <source>
        <dbReference type="EMBL" id="QHT33303.1"/>
    </source>
</evidence>
<organism evidence="16">
    <name type="scientific">viral metagenome</name>
    <dbReference type="NCBI Taxonomy" id="1070528"/>
    <lineage>
        <taxon>unclassified sequences</taxon>
        <taxon>metagenomes</taxon>
        <taxon>organismal metagenomes</taxon>
    </lineage>
</organism>
<comment type="subcellular location">
    <subcellularLocation>
        <location evidence="4">Cytoplasm</location>
    </subcellularLocation>
</comment>
<dbReference type="InterPro" id="IPR001352">
    <property type="entry name" value="RNase_HII/HIII"/>
</dbReference>
<dbReference type="EC" id="3.1.26.4" evidence="6"/>
<evidence type="ECO:0000256" key="14">
    <source>
        <dbReference type="SAM" id="MobiDB-lite"/>
    </source>
</evidence>
<dbReference type="InterPro" id="IPR022898">
    <property type="entry name" value="RNase_HII"/>
</dbReference>
<name>A0A6C0EXR5_9ZZZZ</name>
<protein>
    <recommendedName>
        <fullName evidence="7">Ribonuclease HII</fullName>
        <ecNumber evidence="6">3.1.26.4</ecNumber>
    </recommendedName>
</protein>
<reference evidence="16" key="1">
    <citation type="journal article" date="2020" name="Nature">
        <title>Giant virus diversity and host interactions through global metagenomics.</title>
        <authorList>
            <person name="Schulz F."/>
            <person name="Roux S."/>
            <person name="Paez-Espino D."/>
            <person name="Jungbluth S."/>
            <person name="Walsh D.A."/>
            <person name="Denef V.J."/>
            <person name="McMahon K.D."/>
            <person name="Konstantinidis K.T."/>
            <person name="Eloe-Fadrosh E.A."/>
            <person name="Kyrpides N.C."/>
            <person name="Woyke T."/>
        </authorList>
    </citation>
    <scope>NUCLEOTIDE SEQUENCE</scope>
    <source>
        <strain evidence="16">GVMAG-M-3300009161-34</strain>
    </source>
</reference>
<evidence type="ECO:0000256" key="8">
    <source>
        <dbReference type="ARBA" id="ARBA00022490"/>
    </source>
</evidence>
<dbReference type="Gene3D" id="3.30.420.10">
    <property type="entry name" value="Ribonuclease H-like superfamily/Ribonuclease H"/>
    <property type="match status" value="1"/>
</dbReference>
<evidence type="ECO:0000256" key="7">
    <source>
        <dbReference type="ARBA" id="ARBA00019179"/>
    </source>
</evidence>
<evidence type="ECO:0000256" key="3">
    <source>
        <dbReference type="ARBA" id="ARBA00001946"/>
    </source>
</evidence>
<keyword evidence="12" id="KW-0378">Hydrolase</keyword>
<dbReference type="GO" id="GO:0006298">
    <property type="term" value="P:mismatch repair"/>
    <property type="evidence" value="ECO:0007669"/>
    <property type="project" value="TreeGrafter"/>
</dbReference>
<feature type="compositionally biased region" description="Acidic residues" evidence="14">
    <location>
        <begin position="27"/>
        <end position="37"/>
    </location>
</feature>
<evidence type="ECO:0000256" key="4">
    <source>
        <dbReference type="ARBA" id="ARBA00004496"/>
    </source>
</evidence>
<dbReference type="EMBL" id="MN738962">
    <property type="protein sequence ID" value="QHT33303.1"/>
    <property type="molecule type" value="Genomic_DNA"/>
</dbReference>
<dbReference type="InterPro" id="IPR024567">
    <property type="entry name" value="RNase_HII/HIII_dom"/>
</dbReference>
<comment type="similarity">
    <text evidence="5">Belongs to the RNase HII family.</text>
</comment>
<dbReference type="GO" id="GO:0043137">
    <property type="term" value="P:DNA replication, removal of RNA primer"/>
    <property type="evidence" value="ECO:0007669"/>
    <property type="project" value="TreeGrafter"/>
</dbReference>
<accession>A0A6C0EXR5</accession>
<comment type="catalytic activity">
    <reaction evidence="1">
        <text>Endonucleolytic cleavage to 5'-phosphomonoester.</text>
        <dbReference type="EC" id="3.1.26.4"/>
    </reaction>
</comment>
<dbReference type="GO" id="GO:0005737">
    <property type="term" value="C:cytoplasm"/>
    <property type="evidence" value="ECO:0007669"/>
    <property type="project" value="UniProtKB-SubCell"/>
</dbReference>
<dbReference type="PANTHER" id="PTHR10954">
    <property type="entry name" value="RIBONUCLEASE H2 SUBUNIT A"/>
    <property type="match status" value="1"/>
</dbReference>
<evidence type="ECO:0000256" key="13">
    <source>
        <dbReference type="ARBA" id="ARBA00023211"/>
    </source>
</evidence>
<dbReference type="InterPro" id="IPR036397">
    <property type="entry name" value="RNaseH_sf"/>
</dbReference>
<keyword evidence="10" id="KW-0479">Metal-binding</keyword>
<dbReference type="GO" id="GO:0003723">
    <property type="term" value="F:RNA binding"/>
    <property type="evidence" value="ECO:0007669"/>
    <property type="project" value="InterPro"/>
</dbReference>
<feature type="domain" description="RNase H type-2" evidence="15">
    <location>
        <begin position="48"/>
        <end position="262"/>
    </location>
</feature>
<evidence type="ECO:0000256" key="2">
    <source>
        <dbReference type="ARBA" id="ARBA00001936"/>
    </source>
</evidence>
<proteinExistence type="inferred from homology"/>
<dbReference type="SUPFAM" id="SSF53098">
    <property type="entry name" value="Ribonuclease H-like"/>
    <property type="match status" value="1"/>
</dbReference>
<dbReference type="InterPro" id="IPR012337">
    <property type="entry name" value="RNaseH-like_sf"/>
</dbReference>
<dbReference type="CDD" id="cd07182">
    <property type="entry name" value="RNase_HII_bacteria_HII_like"/>
    <property type="match status" value="1"/>
</dbReference>
<comment type="cofactor">
    <cofactor evidence="3">
        <name>Mg(2+)</name>
        <dbReference type="ChEBI" id="CHEBI:18420"/>
    </cofactor>
</comment>
<sequence>MSSKSVKGISTTSKHILKISHFRIDGDGDSDSDGDGDSDGKNDYSKPFIEIGVDEAGRGPMFGRVYVGAVVLPKDSKLFDFSKMKDSKKFHSEKKIKEAAEYIKSHAIAWSVKYAEHTEIDQVNIRRATIDCMHQAINEIMEKMNTSADKLYLLIDGNDFIPMMKLCYGSSGGGGESYIQIPHICVESGDNTYASIAAASILAKVSRDDYIGEMCKEYPELVEKYDLGNNKGYGTKKHMDGIREHGISKWHRRSFGLCKDFA</sequence>
<dbReference type="Pfam" id="PF01351">
    <property type="entry name" value="RNase_HII"/>
    <property type="match status" value="1"/>
</dbReference>
<keyword evidence="9" id="KW-0540">Nuclease</keyword>
<evidence type="ECO:0000256" key="11">
    <source>
        <dbReference type="ARBA" id="ARBA00022759"/>
    </source>
</evidence>
<evidence type="ECO:0000256" key="5">
    <source>
        <dbReference type="ARBA" id="ARBA00007383"/>
    </source>
</evidence>
<comment type="cofactor">
    <cofactor evidence="2">
        <name>Mn(2+)</name>
        <dbReference type="ChEBI" id="CHEBI:29035"/>
    </cofactor>
</comment>
<keyword evidence="8" id="KW-0963">Cytoplasm</keyword>
<keyword evidence="11" id="KW-0255">Endonuclease</keyword>
<dbReference type="NCBIfam" id="NF000595">
    <property type="entry name" value="PRK00015.1-3"/>
    <property type="match status" value="1"/>
</dbReference>
<keyword evidence="13" id="KW-0464">Manganese</keyword>
<evidence type="ECO:0000256" key="6">
    <source>
        <dbReference type="ARBA" id="ARBA00012180"/>
    </source>
</evidence>
<feature type="region of interest" description="Disordered" evidence="14">
    <location>
        <begin position="23"/>
        <end position="43"/>
    </location>
</feature>
<dbReference type="PANTHER" id="PTHR10954:SF18">
    <property type="entry name" value="RIBONUCLEASE HII"/>
    <property type="match status" value="1"/>
</dbReference>
<evidence type="ECO:0000256" key="12">
    <source>
        <dbReference type="ARBA" id="ARBA00022801"/>
    </source>
</evidence>
<dbReference type="GO" id="GO:0004523">
    <property type="term" value="F:RNA-DNA hybrid ribonuclease activity"/>
    <property type="evidence" value="ECO:0007669"/>
    <property type="project" value="UniProtKB-EC"/>
</dbReference>
<evidence type="ECO:0000256" key="9">
    <source>
        <dbReference type="ARBA" id="ARBA00022722"/>
    </source>
</evidence>
<dbReference type="GO" id="GO:0046872">
    <property type="term" value="F:metal ion binding"/>
    <property type="evidence" value="ECO:0007669"/>
    <property type="project" value="UniProtKB-KW"/>
</dbReference>
<dbReference type="GO" id="GO:0032299">
    <property type="term" value="C:ribonuclease H2 complex"/>
    <property type="evidence" value="ECO:0007669"/>
    <property type="project" value="TreeGrafter"/>
</dbReference>